<dbReference type="AlphaFoldDB" id="A0A164EAZ7"/>
<name>A0A164EAZ7_9CRUS</name>
<organism evidence="1 2">
    <name type="scientific">Daphnia magna</name>
    <dbReference type="NCBI Taxonomy" id="35525"/>
    <lineage>
        <taxon>Eukaryota</taxon>
        <taxon>Metazoa</taxon>
        <taxon>Ecdysozoa</taxon>
        <taxon>Arthropoda</taxon>
        <taxon>Crustacea</taxon>
        <taxon>Branchiopoda</taxon>
        <taxon>Diplostraca</taxon>
        <taxon>Cladocera</taxon>
        <taxon>Anomopoda</taxon>
        <taxon>Daphniidae</taxon>
        <taxon>Daphnia</taxon>
    </lineage>
</organism>
<comment type="caution">
    <text evidence="1">The sequence shown here is derived from an EMBL/GenBank/DDBJ whole genome shotgun (WGS) entry which is preliminary data.</text>
</comment>
<proteinExistence type="predicted"/>
<keyword evidence="2" id="KW-1185">Reference proteome</keyword>
<protein>
    <submittedName>
        <fullName evidence="1">Uncharacterized protein</fullName>
    </submittedName>
</protein>
<dbReference type="EMBL" id="LRGB01024304">
    <property type="protein sequence ID" value="KZR96609.1"/>
    <property type="molecule type" value="Genomic_DNA"/>
</dbReference>
<accession>A0A164EAZ7</accession>
<gene>
    <name evidence="1" type="ORF">APZ42_008960</name>
</gene>
<sequence length="63" mass="7130">METFTGNAHPQETITASNKEKSLLVHCLTALRRSTALPHRAEQCARSLQLKKKWEQNGWQPTG</sequence>
<evidence type="ECO:0000313" key="2">
    <source>
        <dbReference type="Proteomes" id="UP000076858"/>
    </source>
</evidence>
<dbReference type="Proteomes" id="UP000076858">
    <property type="component" value="Unassembled WGS sequence"/>
</dbReference>
<evidence type="ECO:0000313" key="1">
    <source>
        <dbReference type="EMBL" id="KZR96609.1"/>
    </source>
</evidence>
<reference evidence="1 2" key="1">
    <citation type="submission" date="2016-03" db="EMBL/GenBank/DDBJ databases">
        <title>EvidentialGene: Evidence-directed Construction of Genes on Genomes.</title>
        <authorList>
            <person name="Gilbert D.G."/>
            <person name="Choi J.-H."/>
            <person name="Mockaitis K."/>
            <person name="Colbourne J."/>
            <person name="Pfrender M."/>
        </authorList>
    </citation>
    <scope>NUCLEOTIDE SEQUENCE [LARGE SCALE GENOMIC DNA]</scope>
    <source>
        <strain evidence="1 2">Xinb3</strain>
        <tissue evidence="1">Complete organism</tissue>
    </source>
</reference>